<accession>A0ABS5CVJ8</accession>
<dbReference type="RefSeq" id="WP_210646488.1">
    <property type="nucleotide sequence ID" value="NZ_JAGFBU010000005.1"/>
</dbReference>
<sequence length="94" mass="11194">MEAYKEQIIEKQNEKGQLLNQIKDYENRLSKARQLLMTNKFDSSDYKDIKSDYVDKLARMQARYSGLNTDQDDIENLLNQGIENLFRIHSIYEN</sequence>
<organism evidence="2 3">
    <name type="scientific">Flavobacterium flabelliforme</name>
    <dbReference type="NCBI Taxonomy" id="2816119"/>
    <lineage>
        <taxon>Bacteria</taxon>
        <taxon>Pseudomonadati</taxon>
        <taxon>Bacteroidota</taxon>
        <taxon>Flavobacteriia</taxon>
        <taxon>Flavobacteriales</taxon>
        <taxon>Flavobacteriaceae</taxon>
        <taxon>Flavobacterium</taxon>
    </lineage>
</organism>
<evidence type="ECO:0000313" key="3">
    <source>
        <dbReference type="Proteomes" id="UP000674217"/>
    </source>
</evidence>
<name>A0ABS5CVJ8_9FLAO</name>
<dbReference type="EMBL" id="JAGFBU010000005">
    <property type="protein sequence ID" value="MBP4142629.1"/>
    <property type="molecule type" value="Genomic_DNA"/>
</dbReference>
<protein>
    <submittedName>
        <fullName evidence="2">Uncharacterized protein</fullName>
    </submittedName>
</protein>
<dbReference type="Proteomes" id="UP000674217">
    <property type="component" value="Unassembled WGS sequence"/>
</dbReference>
<feature type="coiled-coil region" evidence="1">
    <location>
        <begin position="1"/>
        <end position="35"/>
    </location>
</feature>
<evidence type="ECO:0000256" key="1">
    <source>
        <dbReference type="SAM" id="Coils"/>
    </source>
</evidence>
<reference evidence="2 3" key="1">
    <citation type="submission" date="2021-03" db="EMBL/GenBank/DDBJ databases">
        <title>Flavobacterium Flabelliformis Sp. Nov. And Flavobacterium Geliluteum Sp. Nov., Two Novel Multidrug Resistant Psychrophilic Species Isolated From Antarctica.</title>
        <authorList>
            <person name="Kralova S."/>
            <person name="Busse H.J."/>
            <person name="Bezdicek M."/>
            <person name="Nykrynova M."/>
            <person name="Kroupova E."/>
            <person name="Krsek D."/>
            <person name="Sedlacek I."/>
        </authorList>
    </citation>
    <scope>NUCLEOTIDE SEQUENCE [LARGE SCALE GENOMIC DNA]</scope>
    <source>
        <strain evidence="2 3">P4023</strain>
    </source>
</reference>
<gene>
    <name evidence="2" type="ORF">J3S90_12540</name>
</gene>
<evidence type="ECO:0000313" key="2">
    <source>
        <dbReference type="EMBL" id="MBP4142629.1"/>
    </source>
</evidence>
<comment type="caution">
    <text evidence="2">The sequence shown here is derived from an EMBL/GenBank/DDBJ whole genome shotgun (WGS) entry which is preliminary data.</text>
</comment>
<keyword evidence="3" id="KW-1185">Reference proteome</keyword>
<proteinExistence type="predicted"/>
<keyword evidence="1" id="KW-0175">Coiled coil</keyword>